<comment type="caution">
    <text evidence="1">The sequence shown here is derived from an EMBL/GenBank/DDBJ whole genome shotgun (WGS) entry which is preliminary data.</text>
</comment>
<accession>A0A9P6AL35</accession>
<protein>
    <submittedName>
        <fullName evidence="1">Uncharacterized protein</fullName>
    </submittedName>
</protein>
<gene>
    <name evidence="1" type="ORF">BS47DRAFT_1351886</name>
</gene>
<evidence type="ECO:0000313" key="1">
    <source>
        <dbReference type="EMBL" id="KAF9507270.1"/>
    </source>
</evidence>
<organism evidence="1 2">
    <name type="scientific">Hydnum rufescens UP504</name>
    <dbReference type="NCBI Taxonomy" id="1448309"/>
    <lineage>
        <taxon>Eukaryota</taxon>
        <taxon>Fungi</taxon>
        <taxon>Dikarya</taxon>
        <taxon>Basidiomycota</taxon>
        <taxon>Agaricomycotina</taxon>
        <taxon>Agaricomycetes</taxon>
        <taxon>Cantharellales</taxon>
        <taxon>Hydnaceae</taxon>
        <taxon>Hydnum</taxon>
    </lineage>
</organism>
<proteinExistence type="predicted"/>
<keyword evidence="2" id="KW-1185">Reference proteome</keyword>
<reference evidence="1" key="1">
    <citation type="journal article" date="2020" name="Nat. Commun.">
        <title>Large-scale genome sequencing of mycorrhizal fungi provides insights into the early evolution of symbiotic traits.</title>
        <authorList>
            <person name="Miyauchi S."/>
            <person name="Kiss E."/>
            <person name="Kuo A."/>
            <person name="Drula E."/>
            <person name="Kohler A."/>
            <person name="Sanchez-Garcia M."/>
            <person name="Morin E."/>
            <person name="Andreopoulos B."/>
            <person name="Barry K.W."/>
            <person name="Bonito G."/>
            <person name="Buee M."/>
            <person name="Carver A."/>
            <person name="Chen C."/>
            <person name="Cichocki N."/>
            <person name="Clum A."/>
            <person name="Culley D."/>
            <person name="Crous P.W."/>
            <person name="Fauchery L."/>
            <person name="Girlanda M."/>
            <person name="Hayes R.D."/>
            <person name="Keri Z."/>
            <person name="LaButti K."/>
            <person name="Lipzen A."/>
            <person name="Lombard V."/>
            <person name="Magnuson J."/>
            <person name="Maillard F."/>
            <person name="Murat C."/>
            <person name="Nolan M."/>
            <person name="Ohm R.A."/>
            <person name="Pangilinan J."/>
            <person name="Pereira M.F."/>
            <person name="Perotto S."/>
            <person name="Peter M."/>
            <person name="Pfister S."/>
            <person name="Riley R."/>
            <person name="Sitrit Y."/>
            <person name="Stielow J.B."/>
            <person name="Szollosi G."/>
            <person name="Zifcakova L."/>
            <person name="Stursova M."/>
            <person name="Spatafora J.W."/>
            <person name="Tedersoo L."/>
            <person name="Vaario L.M."/>
            <person name="Yamada A."/>
            <person name="Yan M."/>
            <person name="Wang P."/>
            <person name="Xu J."/>
            <person name="Bruns T."/>
            <person name="Baldrian P."/>
            <person name="Vilgalys R."/>
            <person name="Dunand C."/>
            <person name="Henrissat B."/>
            <person name="Grigoriev I.V."/>
            <person name="Hibbett D."/>
            <person name="Nagy L.G."/>
            <person name="Martin F.M."/>
        </authorList>
    </citation>
    <scope>NUCLEOTIDE SEQUENCE</scope>
    <source>
        <strain evidence="1">UP504</strain>
    </source>
</reference>
<name>A0A9P6AL35_9AGAM</name>
<evidence type="ECO:0000313" key="2">
    <source>
        <dbReference type="Proteomes" id="UP000886523"/>
    </source>
</evidence>
<dbReference type="EMBL" id="MU129086">
    <property type="protein sequence ID" value="KAF9507270.1"/>
    <property type="molecule type" value="Genomic_DNA"/>
</dbReference>
<dbReference type="AlphaFoldDB" id="A0A9P6AL35"/>
<dbReference type="Proteomes" id="UP000886523">
    <property type="component" value="Unassembled WGS sequence"/>
</dbReference>
<sequence length="61" mass="6949">MFLASIVILESDIMTHETPWMMDDDVVGIRSLRNRASSKVVKPLTRLTMLIDTVGPDLYQK</sequence>